<keyword evidence="8" id="KW-0694">RNA-binding</keyword>
<keyword evidence="12" id="KW-0233">DNA recombination</keyword>
<dbReference type="InterPro" id="IPR036397">
    <property type="entry name" value="RNaseH_sf"/>
</dbReference>
<comment type="catalytic activity">
    <reaction evidence="14">
        <text>DNA(n) + a 2'-deoxyribonucleoside 5'-triphosphate = DNA(n+1) + diphosphate</text>
        <dbReference type="Rhea" id="RHEA:22508"/>
        <dbReference type="Rhea" id="RHEA-COMP:17339"/>
        <dbReference type="Rhea" id="RHEA-COMP:17340"/>
        <dbReference type="ChEBI" id="CHEBI:33019"/>
        <dbReference type="ChEBI" id="CHEBI:61560"/>
        <dbReference type="ChEBI" id="CHEBI:173112"/>
        <dbReference type="EC" id="2.7.7.49"/>
    </reaction>
</comment>
<gene>
    <name evidence="18" type="ORF">O181_001064</name>
</gene>
<keyword evidence="6" id="KW-0378">Hydrolase</keyword>
<evidence type="ECO:0000256" key="5">
    <source>
        <dbReference type="ARBA" id="ARBA00022759"/>
    </source>
</evidence>
<dbReference type="SUPFAM" id="SSF53098">
    <property type="entry name" value="Ribonuclease H-like"/>
    <property type="match status" value="1"/>
</dbReference>
<dbReference type="AlphaFoldDB" id="A0A9Q3GBH4"/>
<keyword evidence="1" id="KW-0815">Transposition</keyword>
<comment type="caution">
    <text evidence="18">The sequence shown here is derived from an EMBL/GenBank/DDBJ whole genome shotgun (WGS) entry which is preliminary data.</text>
</comment>
<evidence type="ECO:0000256" key="13">
    <source>
        <dbReference type="ARBA" id="ARBA00023268"/>
    </source>
</evidence>
<dbReference type="CDD" id="cd09272">
    <property type="entry name" value="RNase_HI_RT_Ty1"/>
    <property type="match status" value="1"/>
</dbReference>
<keyword evidence="11" id="KW-0239">DNA-directed DNA polymerase</keyword>
<dbReference type="InterPro" id="IPR039537">
    <property type="entry name" value="Retrotran_Ty1/copia-like"/>
</dbReference>
<evidence type="ECO:0000256" key="11">
    <source>
        <dbReference type="ARBA" id="ARBA00022932"/>
    </source>
</evidence>
<dbReference type="GO" id="GO:0003723">
    <property type="term" value="F:RNA binding"/>
    <property type="evidence" value="ECO:0007669"/>
    <property type="project" value="UniProtKB-KW"/>
</dbReference>
<dbReference type="GO" id="GO:0006310">
    <property type="term" value="P:DNA recombination"/>
    <property type="evidence" value="ECO:0007669"/>
    <property type="project" value="UniProtKB-KW"/>
</dbReference>
<keyword evidence="13" id="KW-0511">Multifunctional enzyme</keyword>
<dbReference type="GO" id="GO:0005634">
    <property type="term" value="C:nucleus"/>
    <property type="evidence" value="ECO:0007669"/>
    <property type="project" value="UniProtKB-ARBA"/>
</dbReference>
<evidence type="ECO:0000256" key="1">
    <source>
        <dbReference type="ARBA" id="ARBA00022578"/>
    </source>
</evidence>
<dbReference type="GO" id="GO:0003964">
    <property type="term" value="F:RNA-directed DNA polymerase activity"/>
    <property type="evidence" value="ECO:0007669"/>
    <property type="project" value="UniProtKB-KW"/>
</dbReference>
<evidence type="ECO:0000256" key="12">
    <source>
        <dbReference type="ARBA" id="ARBA00023172"/>
    </source>
</evidence>
<sequence>MEPDDMATSSRIQRQLETKSLGLSLTPHLNGDGSNFHQWSRSLCRLVENIFEIKSYFSSIERDSNHACNRKIWTFIEKSIHPYLRCHADDEDEARRLFGFLRDRFDRLLWSKQYFHDIANALDGKLAIDRNAKIMPKEVLQIADQMMKRLIPLSMAVDTNVTAKSSAPSKPSGGHPPKARPQLNTRRDVVVIDLVGPFPISVQRHLYGLVIQDHSSSVVLFIPLKSKNEATKAALGWLRSLNVLSGHQVKRLRSNNAGEFASNDFEDGLFQLGIMHAKEIPYEHHNNGKVERVNRTLSEASRIIMLEKTVDVALWPWAFRHVAWVFNRTLHTYFVQTPSEIVTGNKLNVSILRVFGCIAYVHDPLHKKDLKAKSRKLIHMGIAQDAKGWIFWCPDRKAFVKSSSAIFDEHGVLNGDWENEAVIKSLNIKKIDDPPMINEISGQDEVFSLIAIDMHMGSGAPLSYSKAIESEQKINWEEEMRAELDSLEEMQVWQEVSSQGVKNVLGSRWVYALKTNEAGKIVCFEARAVVQGHRQIKGINFEETFAPTPTFQSLRGLLAIASAYKWQAATFDVKTAYLNSPLEEDINIKPPPGKILNMASNVLRLKRAVYGLKQAACCWWTHLTGLLGQMGFKPNNGNQSTYSYSIGKDTALLWIHVEYGILVANTLGLMEKLGSQLSVSLALKWDVDLQSIVGIDVKRAGQQQADKEYLPKVGMILYLAQATRPDVMFAINFLARFSMATRKHHWLALRHLISYLEANIEDVLVIEADLGRKATEMFVDANWGSEGLRSQHGYVGLMWNSKCQPCIASSTLQVEYMDLAFGAKNFTWVIDHFGCVLQDCVLTIYSDNMAAIKVAGNESSGKKARHIERELHVINEMVVKGKVIISWVKSFDQLADVFTRNLGANKIERFKSQIGCRPIVVEGSVKNA</sequence>
<dbReference type="GO" id="GO:0032196">
    <property type="term" value="P:transposition"/>
    <property type="evidence" value="ECO:0007669"/>
    <property type="project" value="UniProtKB-KW"/>
</dbReference>
<evidence type="ECO:0000313" key="19">
    <source>
        <dbReference type="Proteomes" id="UP000765509"/>
    </source>
</evidence>
<dbReference type="Pfam" id="PF07727">
    <property type="entry name" value="RVT_2"/>
    <property type="match status" value="1"/>
</dbReference>
<keyword evidence="7" id="KW-0460">Magnesium</keyword>
<keyword evidence="11" id="KW-0808">Transferase</keyword>
<keyword evidence="5" id="KW-0255">Endonuclease</keyword>
<comment type="catalytic activity">
    <reaction evidence="15">
        <text>DNA(n) + a 2'-deoxyribonucleoside 5'-triphosphate = DNA(n+1) + diphosphate</text>
        <dbReference type="Rhea" id="RHEA:22508"/>
        <dbReference type="Rhea" id="RHEA-COMP:17339"/>
        <dbReference type="Rhea" id="RHEA-COMP:17340"/>
        <dbReference type="ChEBI" id="CHEBI:33019"/>
        <dbReference type="ChEBI" id="CHEBI:61560"/>
        <dbReference type="ChEBI" id="CHEBI:173112"/>
        <dbReference type="EC" id="2.7.7.7"/>
    </reaction>
</comment>
<dbReference type="InterPro" id="IPR001584">
    <property type="entry name" value="Integrase_cat-core"/>
</dbReference>
<dbReference type="GO" id="GO:0004519">
    <property type="term" value="F:endonuclease activity"/>
    <property type="evidence" value="ECO:0007669"/>
    <property type="project" value="UniProtKB-KW"/>
</dbReference>
<dbReference type="OrthoDB" id="422839at2759"/>
<keyword evidence="3" id="KW-0540">Nuclease</keyword>
<organism evidence="18 19">
    <name type="scientific">Austropuccinia psidii MF-1</name>
    <dbReference type="NCBI Taxonomy" id="1389203"/>
    <lineage>
        <taxon>Eukaryota</taxon>
        <taxon>Fungi</taxon>
        <taxon>Dikarya</taxon>
        <taxon>Basidiomycota</taxon>
        <taxon>Pucciniomycotina</taxon>
        <taxon>Pucciniomycetes</taxon>
        <taxon>Pucciniales</taxon>
        <taxon>Sphaerophragmiaceae</taxon>
        <taxon>Austropuccinia</taxon>
    </lineage>
</organism>
<keyword evidence="10" id="KW-0695">RNA-directed DNA polymerase</keyword>
<evidence type="ECO:0000256" key="2">
    <source>
        <dbReference type="ARBA" id="ARBA00022695"/>
    </source>
</evidence>
<keyword evidence="19" id="KW-1185">Reference proteome</keyword>
<dbReference type="InterPro" id="IPR012337">
    <property type="entry name" value="RNaseH-like_sf"/>
</dbReference>
<dbReference type="Gene3D" id="3.30.420.10">
    <property type="entry name" value="Ribonuclease H-like superfamily/Ribonuclease H"/>
    <property type="match status" value="1"/>
</dbReference>
<dbReference type="Pfam" id="PF25597">
    <property type="entry name" value="SH3_retrovirus"/>
    <property type="match status" value="1"/>
</dbReference>
<evidence type="ECO:0000256" key="14">
    <source>
        <dbReference type="ARBA" id="ARBA00048173"/>
    </source>
</evidence>
<evidence type="ECO:0000256" key="9">
    <source>
        <dbReference type="ARBA" id="ARBA00022908"/>
    </source>
</evidence>
<feature type="domain" description="Integrase catalytic" evidence="17">
    <location>
        <begin position="177"/>
        <end position="346"/>
    </location>
</feature>
<dbReference type="Proteomes" id="UP000765509">
    <property type="component" value="Unassembled WGS sequence"/>
</dbReference>
<dbReference type="InterPro" id="IPR013103">
    <property type="entry name" value="RVT_2"/>
</dbReference>
<accession>A0A9Q3GBH4</accession>
<evidence type="ECO:0000256" key="16">
    <source>
        <dbReference type="SAM" id="MobiDB-lite"/>
    </source>
</evidence>
<evidence type="ECO:0000256" key="8">
    <source>
        <dbReference type="ARBA" id="ARBA00022884"/>
    </source>
</evidence>
<dbReference type="GO" id="GO:0016787">
    <property type="term" value="F:hydrolase activity"/>
    <property type="evidence" value="ECO:0007669"/>
    <property type="project" value="UniProtKB-KW"/>
</dbReference>
<evidence type="ECO:0000313" key="18">
    <source>
        <dbReference type="EMBL" id="MBW0461349.1"/>
    </source>
</evidence>
<evidence type="ECO:0000256" key="4">
    <source>
        <dbReference type="ARBA" id="ARBA00022723"/>
    </source>
</evidence>
<dbReference type="PROSITE" id="PS50994">
    <property type="entry name" value="INTEGRASE"/>
    <property type="match status" value="1"/>
</dbReference>
<name>A0A9Q3GBH4_9BASI</name>
<protein>
    <recommendedName>
        <fullName evidence="17">Integrase catalytic domain-containing protein</fullName>
    </recommendedName>
</protein>
<keyword evidence="2" id="KW-0548">Nucleotidyltransferase</keyword>
<dbReference type="EMBL" id="AVOT02000146">
    <property type="protein sequence ID" value="MBW0461349.1"/>
    <property type="molecule type" value="Genomic_DNA"/>
</dbReference>
<dbReference type="PANTHER" id="PTHR42648:SF11">
    <property type="entry name" value="TRANSPOSON TY4-P GAG-POL POLYPROTEIN"/>
    <property type="match status" value="1"/>
</dbReference>
<dbReference type="InterPro" id="IPR057670">
    <property type="entry name" value="SH3_retrovirus"/>
</dbReference>
<feature type="region of interest" description="Disordered" evidence="16">
    <location>
        <begin position="162"/>
        <end position="182"/>
    </location>
</feature>
<keyword evidence="9" id="KW-0229">DNA integration</keyword>
<keyword evidence="4" id="KW-0479">Metal-binding</keyword>
<evidence type="ECO:0000256" key="15">
    <source>
        <dbReference type="ARBA" id="ARBA00049244"/>
    </source>
</evidence>
<evidence type="ECO:0000259" key="17">
    <source>
        <dbReference type="PROSITE" id="PS50994"/>
    </source>
</evidence>
<dbReference type="GO" id="GO:0003887">
    <property type="term" value="F:DNA-directed DNA polymerase activity"/>
    <property type="evidence" value="ECO:0007669"/>
    <property type="project" value="UniProtKB-KW"/>
</dbReference>
<dbReference type="PANTHER" id="PTHR42648">
    <property type="entry name" value="TRANSPOSASE, PUTATIVE-RELATED"/>
    <property type="match status" value="1"/>
</dbReference>
<evidence type="ECO:0000256" key="10">
    <source>
        <dbReference type="ARBA" id="ARBA00022918"/>
    </source>
</evidence>
<dbReference type="GO" id="GO:0046872">
    <property type="term" value="F:metal ion binding"/>
    <property type="evidence" value="ECO:0007669"/>
    <property type="project" value="UniProtKB-KW"/>
</dbReference>
<proteinExistence type="predicted"/>
<reference evidence="18" key="1">
    <citation type="submission" date="2021-03" db="EMBL/GenBank/DDBJ databases">
        <title>Draft genome sequence of rust myrtle Austropuccinia psidii MF-1, a brazilian biotype.</title>
        <authorList>
            <person name="Quecine M.C."/>
            <person name="Pachon D.M.R."/>
            <person name="Bonatelli M.L."/>
            <person name="Correr F.H."/>
            <person name="Franceschini L.M."/>
            <person name="Leite T.F."/>
            <person name="Margarido G.R.A."/>
            <person name="Almeida C.A."/>
            <person name="Ferrarezi J.A."/>
            <person name="Labate C.A."/>
        </authorList>
    </citation>
    <scope>NUCLEOTIDE SEQUENCE</scope>
    <source>
        <strain evidence="18">MF-1</strain>
    </source>
</reference>
<evidence type="ECO:0000256" key="6">
    <source>
        <dbReference type="ARBA" id="ARBA00022801"/>
    </source>
</evidence>
<evidence type="ECO:0000256" key="7">
    <source>
        <dbReference type="ARBA" id="ARBA00022842"/>
    </source>
</evidence>
<dbReference type="GO" id="GO:0015074">
    <property type="term" value="P:DNA integration"/>
    <property type="evidence" value="ECO:0007669"/>
    <property type="project" value="UniProtKB-KW"/>
</dbReference>
<evidence type="ECO:0000256" key="3">
    <source>
        <dbReference type="ARBA" id="ARBA00022722"/>
    </source>
</evidence>